<evidence type="ECO:0000256" key="3">
    <source>
        <dbReference type="ARBA" id="ARBA00022900"/>
    </source>
</evidence>
<dbReference type="EMBL" id="HBFW01015612">
    <property type="protein sequence ID" value="CAD8938899.1"/>
    <property type="molecule type" value="Transcribed_RNA"/>
</dbReference>
<proteinExistence type="inferred from homology"/>
<feature type="signal peptide" evidence="5">
    <location>
        <begin position="1"/>
        <end position="25"/>
    </location>
</feature>
<feature type="chain" id="PRO_5036393794" description="Subtilisin inhibitor domain-containing protein" evidence="5">
    <location>
        <begin position="26"/>
        <end position="146"/>
    </location>
</feature>
<dbReference type="InterPro" id="IPR036354">
    <property type="entry name" value="Prot_inh_pot1_sf"/>
</dbReference>
<dbReference type="PANTHER" id="PTHR33091">
    <property type="entry name" value="PROTEIN, PUTATIVE, EXPRESSED-RELATED"/>
    <property type="match status" value="1"/>
</dbReference>
<dbReference type="SUPFAM" id="SSF54654">
    <property type="entry name" value="CI-2 family of serine protease inhibitors"/>
    <property type="match status" value="1"/>
</dbReference>
<dbReference type="InterPro" id="IPR000864">
    <property type="entry name" value="Prot_inh_pot1"/>
</dbReference>
<evidence type="ECO:0000256" key="5">
    <source>
        <dbReference type="SAM" id="SignalP"/>
    </source>
</evidence>
<dbReference type="Gene3D" id="3.30.10.10">
    <property type="entry name" value="Trypsin Inhibitor V, subunit A"/>
    <property type="match status" value="1"/>
</dbReference>
<keyword evidence="5" id="KW-0732">Signal</keyword>
<keyword evidence="2" id="KW-0646">Protease inhibitor</keyword>
<feature type="region of interest" description="Disordered" evidence="4">
    <location>
        <begin position="54"/>
        <end position="87"/>
    </location>
</feature>
<keyword evidence="3" id="KW-0722">Serine protease inhibitor</keyword>
<dbReference type="PROSITE" id="PS00285">
    <property type="entry name" value="POTATO_INHIBITOR"/>
    <property type="match status" value="1"/>
</dbReference>
<evidence type="ECO:0000313" key="6">
    <source>
        <dbReference type="EMBL" id="CAD8938898.1"/>
    </source>
</evidence>
<reference evidence="7" key="1">
    <citation type="submission" date="2021-01" db="EMBL/GenBank/DDBJ databases">
        <authorList>
            <person name="Corre E."/>
            <person name="Pelletier E."/>
            <person name="Niang G."/>
            <person name="Scheremetjew M."/>
            <person name="Finn R."/>
            <person name="Kale V."/>
            <person name="Holt S."/>
            <person name="Cochrane G."/>
            <person name="Meng A."/>
            <person name="Brown T."/>
            <person name="Cohen L."/>
        </authorList>
    </citation>
    <scope>NUCLEOTIDE SEQUENCE</scope>
    <source>
        <strain evidence="7">ECT3854</strain>
    </source>
</reference>
<sequence length="146" mass="15689">MMTKLMSILVALCVSCCFCILPVLGQSHEAATEERNLRASAMRLTGRLDTFRSPSPVGSFSSTEESASPSSMIFPSTSPSTTPKTSWPELIGVEGEVAVVTIRNENSSVTPIIVLEGSIVTADYDIYRVRVWVDENGFVVTAPTVG</sequence>
<protein>
    <recommendedName>
        <fullName evidence="8">Subtilisin inhibitor domain-containing protein</fullName>
    </recommendedName>
</protein>
<dbReference type="Pfam" id="PF00280">
    <property type="entry name" value="potato_inhibit"/>
    <property type="match status" value="1"/>
</dbReference>
<gene>
    <name evidence="6" type="ORF">CTEN0397_LOCUS9961</name>
    <name evidence="7" type="ORF">CTEN0397_LOCUS9962</name>
</gene>
<dbReference type="EMBL" id="HBFW01015611">
    <property type="protein sequence ID" value="CAD8938898.1"/>
    <property type="molecule type" value="Transcribed_RNA"/>
</dbReference>
<dbReference type="PRINTS" id="PR00292">
    <property type="entry name" value="POTATOINHBTR"/>
</dbReference>
<evidence type="ECO:0000256" key="1">
    <source>
        <dbReference type="ARBA" id="ARBA00008210"/>
    </source>
</evidence>
<dbReference type="GO" id="GO:0009611">
    <property type="term" value="P:response to wounding"/>
    <property type="evidence" value="ECO:0007669"/>
    <property type="project" value="InterPro"/>
</dbReference>
<evidence type="ECO:0000256" key="2">
    <source>
        <dbReference type="ARBA" id="ARBA00022690"/>
    </source>
</evidence>
<evidence type="ECO:0000313" key="7">
    <source>
        <dbReference type="EMBL" id="CAD8938899.1"/>
    </source>
</evidence>
<dbReference type="PANTHER" id="PTHR33091:SF94">
    <property type="entry name" value="PROTEASE INHIBITOR PROTEIN"/>
    <property type="match status" value="1"/>
</dbReference>
<accession>A0A6U1RBT9</accession>
<organism evidence="7">
    <name type="scientific">Cyclophora tenuis</name>
    <name type="common">Marine diatom</name>
    <dbReference type="NCBI Taxonomy" id="216820"/>
    <lineage>
        <taxon>Eukaryota</taxon>
        <taxon>Sar</taxon>
        <taxon>Stramenopiles</taxon>
        <taxon>Ochrophyta</taxon>
        <taxon>Bacillariophyta</taxon>
        <taxon>Fragilariophyceae</taxon>
        <taxon>Fragilariophycidae</taxon>
        <taxon>Cyclophorales</taxon>
        <taxon>Cyclophoraceae</taxon>
        <taxon>Cyclophora</taxon>
    </lineage>
</organism>
<comment type="similarity">
    <text evidence="1">Belongs to the protease inhibitor I13 (potato type I serine protease inhibitor) family.</text>
</comment>
<feature type="compositionally biased region" description="Low complexity" evidence="4">
    <location>
        <begin position="59"/>
        <end position="86"/>
    </location>
</feature>
<evidence type="ECO:0008006" key="8">
    <source>
        <dbReference type="Google" id="ProtNLM"/>
    </source>
</evidence>
<dbReference type="AlphaFoldDB" id="A0A6U1RBT9"/>
<evidence type="ECO:0000256" key="4">
    <source>
        <dbReference type="SAM" id="MobiDB-lite"/>
    </source>
</evidence>
<dbReference type="GO" id="GO:0004867">
    <property type="term" value="F:serine-type endopeptidase inhibitor activity"/>
    <property type="evidence" value="ECO:0007669"/>
    <property type="project" value="UniProtKB-KW"/>
</dbReference>
<name>A0A6U1RBT9_CYCTE</name>